<organism evidence="2 3">
    <name type="scientific">Brassica oleracea var. oleracea</name>
    <dbReference type="NCBI Taxonomy" id="109376"/>
    <lineage>
        <taxon>Eukaryota</taxon>
        <taxon>Viridiplantae</taxon>
        <taxon>Streptophyta</taxon>
        <taxon>Embryophyta</taxon>
        <taxon>Tracheophyta</taxon>
        <taxon>Spermatophyta</taxon>
        <taxon>Magnoliopsida</taxon>
        <taxon>eudicotyledons</taxon>
        <taxon>Gunneridae</taxon>
        <taxon>Pentapetalae</taxon>
        <taxon>rosids</taxon>
        <taxon>malvids</taxon>
        <taxon>Brassicales</taxon>
        <taxon>Brassicaceae</taxon>
        <taxon>Brassiceae</taxon>
        <taxon>Brassica</taxon>
    </lineage>
</organism>
<protein>
    <submittedName>
        <fullName evidence="2">Uncharacterized protein</fullName>
    </submittedName>
</protein>
<sequence length="288" mass="32974">MNPISPLRPPPLESRSRFESDETNGMVDGQTDEVFLDHLHATTFQYTLLGRTILGPAHSVKIKKVFTPMSRRMTRNKCDRWFGDRGSHFCHHLDHLITHTRFLINILKTYKVVVIVVDGTLRVITFSINAGKQDNVEMNGYLISKGWKLFTWFRIVGFVNLIINKSKLRFGYSVYAGTILHESGHHTIYGEVVGGLHGPLRASSHIIVSQLDLIASQKFVRITKKKESMNMEMDVSLASQCRLQIGVKIEKEWEEAEKVMKKNKAMRIEDEDNNDTNDNSNKDKSVMK</sequence>
<dbReference type="EnsemblPlants" id="Bo01049s040.1">
    <property type="protein sequence ID" value="Bo01049s040.1"/>
    <property type="gene ID" value="Bo01049s040"/>
</dbReference>
<feature type="region of interest" description="Disordered" evidence="1">
    <location>
        <begin position="262"/>
        <end position="288"/>
    </location>
</feature>
<dbReference type="eggNOG" id="KOG1813">
    <property type="taxonomic scope" value="Eukaryota"/>
</dbReference>
<feature type="region of interest" description="Disordered" evidence="1">
    <location>
        <begin position="1"/>
        <end position="25"/>
    </location>
</feature>
<dbReference type="Proteomes" id="UP000032141">
    <property type="component" value="Unassembled WGS sequence"/>
</dbReference>
<reference evidence="2" key="2">
    <citation type="submission" date="2015-06" db="UniProtKB">
        <authorList>
            <consortium name="EnsemblPlants"/>
        </authorList>
    </citation>
    <scope>IDENTIFICATION</scope>
</reference>
<dbReference type="AlphaFoldDB" id="A0A0D2ZT91"/>
<feature type="compositionally biased region" description="Pro residues" evidence="1">
    <location>
        <begin position="1"/>
        <end position="12"/>
    </location>
</feature>
<name>A0A0D2ZT91_BRAOL</name>
<dbReference type="HOGENOM" id="CLU_967567_0_0_1"/>
<evidence type="ECO:0000313" key="2">
    <source>
        <dbReference type="EnsemblPlants" id="Bo01049s040.1"/>
    </source>
</evidence>
<proteinExistence type="predicted"/>
<dbReference type="eggNOG" id="KOG0960">
    <property type="taxonomic scope" value="Eukaryota"/>
</dbReference>
<evidence type="ECO:0000313" key="3">
    <source>
        <dbReference type="Proteomes" id="UP000032141"/>
    </source>
</evidence>
<reference evidence="2" key="1">
    <citation type="journal article" date="2014" name="Genome Biol.">
        <title>Transcriptome and methylome profiling reveals relics of genome dominance in the mesopolyploid Brassica oleracea.</title>
        <authorList>
            <person name="Parkin I.A."/>
            <person name="Koh C."/>
            <person name="Tang H."/>
            <person name="Robinson S.J."/>
            <person name="Kagale S."/>
            <person name="Clarke W.E."/>
            <person name="Town C.D."/>
            <person name="Nixon J."/>
            <person name="Krishnakumar V."/>
            <person name="Bidwell S.L."/>
            <person name="Denoeud F."/>
            <person name="Belcram H."/>
            <person name="Links M.G."/>
            <person name="Just J."/>
            <person name="Clarke C."/>
            <person name="Bender T."/>
            <person name="Huebert T."/>
            <person name="Mason A.S."/>
            <person name="Pires J.C."/>
            <person name="Barker G."/>
            <person name="Moore J."/>
            <person name="Walley P.G."/>
            <person name="Manoli S."/>
            <person name="Batley J."/>
            <person name="Edwards D."/>
            <person name="Nelson M.N."/>
            <person name="Wang X."/>
            <person name="Paterson A.H."/>
            <person name="King G."/>
            <person name="Bancroft I."/>
            <person name="Chalhoub B."/>
            <person name="Sharpe A.G."/>
        </authorList>
    </citation>
    <scope>NUCLEOTIDE SEQUENCE [LARGE SCALE GENOMIC DNA]</scope>
    <source>
        <strain evidence="2">cv. TO1000</strain>
    </source>
</reference>
<accession>A0A0D2ZT91</accession>
<evidence type="ECO:0000256" key="1">
    <source>
        <dbReference type="SAM" id="MobiDB-lite"/>
    </source>
</evidence>
<dbReference type="Gramene" id="Bo01049s040.1">
    <property type="protein sequence ID" value="Bo01049s040.1"/>
    <property type="gene ID" value="Bo01049s040"/>
</dbReference>
<dbReference type="STRING" id="109376.A0A0D2ZT91"/>
<keyword evidence="3" id="KW-1185">Reference proteome</keyword>